<evidence type="ECO:0000313" key="6">
    <source>
        <dbReference type="EMBL" id="EED24408.1"/>
    </source>
</evidence>
<dbReference type="InterPro" id="IPR036864">
    <property type="entry name" value="Zn2-C6_fun-type_DNA-bd_sf"/>
</dbReference>
<dbReference type="EMBL" id="EQ962652">
    <property type="protein sequence ID" value="EED24408.1"/>
    <property type="molecule type" value="Genomic_DNA"/>
</dbReference>
<proteinExistence type="predicted"/>
<feature type="region of interest" description="Disordered" evidence="5">
    <location>
        <begin position="1"/>
        <end position="26"/>
    </location>
</feature>
<dbReference type="AlphaFoldDB" id="B8LWL1"/>
<evidence type="ECO:0000256" key="4">
    <source>
        <dbReference type="ARBA" id="ARBA00023242"/>
    </source>
</evidence>
<evidence type="ECO:0000256" key="3">
    <source>
        <dbReference type="ARBA" id="ARBA00023163"/>
    </source>
</evidence>
<dbReference type="InterPro" id="IPR001138">
    <property type="entry name" value="Zn2Cys6_DnaBD"/>
</dbReference>
<dbReference type="CDD" id="cd00067">
    <property type="entry name" value="GAL4"/>
    <property type="match status" value="1"/>
</dbReference>
<evidence type="ECO:0000256" key="1">
    <source>
        <dbReference type="ARBA" id="ARBA00023015"/>
    </source>
</evidence>
<dbReference type="RefSeq" id="XP_002341795.1">
    <property type="nucleotide sequence ID" value="XM_002341754.1"/>
</dbReference>
<dbReference type="GO" id="GO:0000981">
    <property type="term" value="F:DNA-binding transcription factor activity, RNA polymerase II-specific"/>
    <property type="evidence" value="ECO:0007669"/>
    <property type="project" value="InterPro"/>
</dbReference>
<dbReference type="GO" id="GO:0003677">
    <property type="term" value="F:DNA binding"/>
    <property type="evidence" value="ECO:0007669"/>
    <property type="project" value="UniProtKB-KW"/>
</dbReference>
<keyword evidence="3" id="KW-0804">Transcription</keyword>
<feature type="region of interest" description="Disordered" evidence="5">
    <location>
        <begin position="120"/>
        <end position="139"/>
    </location>
</feature>
<accession>B8LWL1</accession>
<dbReference type="PhylomeDB" id="B8LWL1"/>
<reference evidence="7" key="1">
    <citation type="journal article" date="2015" name="Genome Announc.">
        <title>Genome sequence of the AIDS-associated pathogen Penicillium marneffei (ATCC18224) and its near taxonomic relative Talaromyces stipitatus (ATCC10500).</title>
        <authorList>
            <person name="Nierman W.C."/>
            <person name="Fedorova-Abrams N.D."/>
            <person name="Andrianopoulos A."/>
        </authorList>
    </citation>
    <scope>NUCLEOTIDE SEQUENCE [LARGE SCALE GENOMIC DNA]</scope>
    <source>
        <strain evidence="7">ATCC 10500 / CBS 375.48 / QM 6759 / NRRL 1006</strain>
    </source>
</reference>
<evidence type="ECO:0000256" key="5">
    <source>
        <dbReference type="SAM" id="MobiDB-lite"/>
    </source>
</evidence>
<sequence length="547" mass="60489">MTRDSSDHAGVSPQPPPSPFNRPGIFQTSLETSPVNTQLRAGPSALGQGVGGFPAFSFNTHAPSTHGSLGSLNHNLMPDGNSATNVSQRQGSARQPPTMVSVTSSTFPVIVSPQASTTLTWVDEPEPKPSASSNKRQRGYKRRLSKNACIWCYKIKKGCDSSVPCERCRKDNRHCVRDGFSSLCMALTIKQGAHYQLAPGNFEIAQAKLEQLKEYLHPLYSQVVVRWYFHSDSQQYHEISVATNELSLHQVDTIPRAPLADMALECTPAFLWPSDPTDNLQENAHRMLGLIAAIKQLYKSDCYTEAVTIPSARVVVFFLMIVYTMELCGVSHWLAKGIYEALPRKPKDSMRHAMRIYLQVIDEMINLQPPNSLLSDILTSLHPRLPVLRALLRRLLYGRADATFDVDDSFSSDLPKFDITIGLPLEMVSFPQRIGQNQSLYPINVLLCSDFNESFPTTFETIDPSYLSPEIDQTTTIADAEASTAPYTSEYPTLFSSVIGASQDTDPTYSYPDTTGFASQLGSLSGYDFLGESSAEDFAHIGEHLPF</sequence>
<evidence type="ECO:0008006" key="8">
    <source>
        <dbReference type="Google" id="ProtNLM"/>
    </source>
</evidence>
<keyword evidence="1" id="KW-0805">Transcription regulation</keyword>
<gene>
    <name evidence="6" type="ORF">TSTA_077670</name>
</gene>
<protein>
    <recommendedName>
        <fullName evidence="8">Zn(2)-C6 fungal-type domain-containing protein</fullName>
    </recommendedName>
</protein>
<evidence type="ECO:0000313" key="7">
    <source>
        <dbReference type="Proteomes" id="UP000001745"/>
    </source>
</evidence>
<feature type="region of interest" description="Disordered" evidence="5">
    <location>
        <begin position="67"/>
        <end position="100"/>
    </location>
</feature>
<dbReference type="Proteomes" id="UP000001745">
    <property type="component" value="Unassembled WGS sequence"/>
</dbReference>
<dbReference type="GO" id="GO:0008270">
    <property type="term" value="F:zinc ion binding"/>
    <property type="evidence" value="ECO:0007669"/>
    <property type="project" value="InterPro"/>
</dbReference>
<organism evidence="6 7">
    <name type="scientific">Talaromyces stipitatus (strain ATCC 10500 / CBS 375.48 / QM 6759 / NRRL 1006)</name>
    <name type="common">Penicillium stipitatum</name>
    <dbReference type="NCBI Taxonomy" id="441959"/>
    <lineage>
        <taxon>Eukaryota</taxon>
        <taxon>Fungi</taxon>
        <taxon>Dikarya</taxon>
        <taxon>Ascomycota</taxon>
        <taxon>Pezizomycotina</taxon>
        <taxon>Eurotiomycetes</taxon>
        <taxon>Eurotiomycetidae</taxon>
        <taxon>Eurotiales</taxon>
        <taxon>Trichocomaceae</taxon>
        <taxon>Talaromyces</taxon>
        <taxon>Talaromyces sect. Talaromyces</taxon>
    </lineage>
</organism>
<dbReference type="GeneID" id="8106017"/>
<dbReference type="SUPFAM" id="SSF57701">
    <property type="entry name" value="Zn2/Cys6 DNA-binding domain"/>
    <property type="match status" value="1"/>
</dbReference>
<dbReference type="HOGENOM" id="CLU_497987_0_0_1"/>
<dbReference type="OrthoDB" id="4227365at2759"/>
<evidence type="ECO:0000256" key="2">
    <source>
        <dbReference type="ARBA" id="ARBA00023125"/>
    </source>
</evidence>
<dbReference type="VEuPathDB" id="FungiDB:TSTA_077670"/>
<keyword evidence="2" id="KW-0238">DNA-binding</keyword>
<keyword evidence="4" id="KW-0539">Nucleus</keyword>
<name>B8LWL1_TALSN</name>
<keyword evidence="7" id="KW-1185">Reference proteome</keyword>
<feature type="compositionally biased region" description="Polar residues" evidence="5">
    <location>
        <begin position="81"/>
        <end position="100"/>
    </location>
</feature>
<dbReference type="InParanoid" id="B8LWL1"/>